<dbReference type="Gene3D" id="3.30.1490.100">
    <property type="entry name" value="DNA polymerase, Y-family, little finger domain"/>
    <property type="match status" value="1"/>
</dbReference>
<keyword evidence="10 13" id="KW-0234">DNA repair</keyword>
<feature type="region of interest" description="Disordered" evidence="14">
    <location>
        <begin position="388"/>
        <end position="424"/>
    </location>
</feature>
<name>A0A660CDK4_9PSEU</name>
<dbReference type="InterPro" id="IPR043128">
    <property type="entry name" value="Rev_trsase/Diguanyl_cyclase"/>
</dbReference>
<dbReference type="Gene3D" id="1.10.150.20">
    <property type="entry name" value="5' to 3' exonuclease, C-terminal subdomain"/>
    <property type="match status" value="1"/>
</dbReference>
<dbReference type="InterPro" id="IPR017961">
    <property type="entry name" value="DNA_pol_Y-fam_little_finger"/>
</dbReference>
<comment type="caution">
    <text evidence="16">The sequence shown here is derived from an EMBL/GenBank/DDBJ whole genome shotgun (WGS) entry which is preliminary data.</text>
</comment>
<dbReference type="Pfam" id="PF00817">
    <property type="entry name" value="IMS"/>
    <property type="match status" value="1"/>
</dbReference>
<feature type="site" description="Substrate discrimination" evidence="13">
    <location>
        <position position="42"/>
    </location>
</feature>
<evidence type="ECO:0000256" key="13">
    <source>
        <dbReference type="HAMAP-Rule" id="MF_01113"/>
    </source>
</evidence>
<evidence type="ECO:0000313" key="16">
    <source>
        <dbReference type="EMBL" id="TWH18965.1"/>
    </source>
</evidence>
<accession>A0A660CDK4</accession>
<dbReference type="GO" id="GO:0005829">
    <property type="term" value="C:cytosol"/>
    <property type="evidence" value="ECO:0007669"/>
    <property type="project" value="TreeGrafter"/>
</dbReference>
<dbReference type="GO" id="GO:0003887">
    <property type="term" value="F:DNA-directed DNA polymerase activity"/>
    <property type="evidence" value="ECO:0007669"/>
    <property type="project" value="UniProtKB-UniRule"/>
</dbReference>
<evidence type="ECO:0000256" key="14">
    <source>
        <dbReference type="SAM" id="MobiDB-lite"/>
    </source>
</evidence>
<evidence type="ECO:0000256" key="5">
    <source>
        <dbReference type="ARBA" id="ARBA00022705"/>
    </source>
</evidence>
<dbReference type="InterPro" id="IPR050116">
    <property type="entry name" value="DNA_polymerase-Y"/>
</dbReference>
<dbReference type="SUPFAM" id="SSF100879">
    <property type="entry name" value="Lesion bypass DNA polymerase (Y-family), little finger domain"/>
    <property type="match status" value="1"/>
</dbReference>
<dbReference type="InterPro" id="IPR043502">
    <property type="entry name" value="DNA/RNA_pol_sf"/>
</dbReference>
<organism evidence="16 17">
    <name type="scientific">Prauserella rugosa</name>
    <dbReference type="NCBI Taxonomy" id="43354"/>
    <lineage>
        <taxon>Bacteria</taxon>
        <taxon>Bacillati</taxon>
        <taxon>Actinomycetota</taxon>
        <taxon>Actinomycetes</taxon>
        <taxon>Pseudonocardiales</taxon>
        <taxon>Pseudonocardiaceae</taxon>
        <taxon>Prauserella</taxon>
    </lineage>
</organism>
<evidence type="ECO:0000313" key="17">
    <source>
        <dbReference type="Proteomes" id="UP000317303"/>
    </source>
</evidence>
<protein>
    <recommendedName>
        <fullName evidence="13">DNA polymerase IV</fullName>
        <shortName evidence="13">Pol IV</shortName>
        <ecNumber evidence="13">2.7.7.7</ecNumber>
    </recommendedName>
</protein>
<evidence type="ECO:0000256" key="8">
    <source>
        <dbReference type="ARBA" id="ARBA00022842"/>
    </source>
</evidence>
<dbReference type="NCBIfam" id="NF003015">
    <property type="entry name" value="PRK03858.1"/>
    <property type="match status" value="1"/>
</dbReference>
<keyword evidence="3 13" id="KW-0808">Transferase</keyword>
<feature type="active site" evidence="13">
    <location>
        <position position="132"/>
    </location>
</feature>
<dbReference type="RefSeq" id="WP_030533995.1">
    <property type="nucleotide sequence ID" value="NZ_JOIJ01000021.1"/>
</dbReference>
<dbReference type="InterPro" id="IPR022880">
    <property type="entry name" value="DNApol_IV"/>
</dbReference>
<comment type="similarity">
    <text evidence="1 13">Belongs to the DNA polymerase type-Y family.</text>
</comment>
<comment type="subcellular location">
    <subcellularLocation>
        <location evidence="13">Cytoplasm</location>
    </subcellularLocation>
</comment>
<proteinExistence type="inferred from homology"/>
<evidence type="ECO:0000256" key="6">
    <source>
        <dbReference type="ARBA" id="ARBA00022723"/>
    </source>
</evidence>
<keyword evidence="13" id="KW-0238">DNA-binding</keyword>
<dbReference type="GO" id="GO:0000287">
    <property type="term" value="F:magnesium ion binding"/>
    <property type="evidence" value="ECO:0007669"/>
    <property type="project" value="UniProtKB-UniRule"/>
</dbReference>
<dbReference type="FunFam" id="3.30.1490.100:FF:000004">
    <property type="entry name" value="DNA polymerase IV"/>
    <property type="match status" value="1"/>
</dbReference>
<evidence type="ECO:0000256" key="9">
    <source>
        <dbReference type="ARBA" id="ARBA00022932"/>
    </source>
</evidence>
<keyword evidence="6 13" id="KW-0479">Metal-binding</keyword>
<keyword evidence="9 13" id="KW-0239">DNA-directed DNA polymerase</keyword>
<gene>
    <name evidence="13" type="primary">dinB</name>
    <name evidence="16" type="ORF">JD82_00787</name>
</gene>
<dbReference type="OrthoDB" id="9808813at2"/>
<comment type="catalytic activity">
    <reaction evidence="12 13">
        <text>DNA(n) + a 2'-deoxyribonucleoside 5'-triphosphate = DNA(n+1) + diphosphate</text>
        <dbReference type="Rhea" id="RHEA:22508"/>
        <dbReference type="Rhea" id="RHEA-COMP:17339"/>
        <dbReference type="Rhea" id="RHEA-COMP:17340"/>
        <dbReference type="ChEBI" id="CHEBI:33019"/>
        <dbReference type="ChEBI" id="CHEBI:61560"/>
        <dbReference type="ChEBI" id="CHEBI:173112"/>
        <dbReference type="EC" id="2.7.7.7"/>
    </reaction>
</comment>
<keyword evidence="4 13" id="KW-0548">Nucleotidyltransferase</keyword>
<comment type="cofactor">
    <cofactor evidence="13">
        <name>Mg(2+)</name>
        <dbReference type="ChEBI" id="CHEBI:18420"/>
    </cofactor>
    <text evidence="13">Binds 2 magnesium ions per subunit.</text>
</comment>
<dbReference type="NCBIfam" id="NF002677">
    <property type="entry name" value="PRK02406.1"/>
    <property type="match status" value="1"/>
</dbReference>
<dbReference type="AlphaFoldDB" id="A0A660CDK4"/>
<dbReference type="InterPro" id="IPR001126">
    <property type="entry name" value="UmuC"/>
</dbReference>
<dbReference type="PANTHER" id="PTHR11076:SF33">
    <property type="entry name" value="DNA POLYMERASE KAPPA"/>
    <property type="match status" value="1"/>
</dbReference>
<dbReference type="InterPro" id="IPR024728">
    <property type="entry name" value="PolY_HhH_motif"/>
</dbReference>
<dbReference type="InterPro" id="IPR036775">
    <property type="entry name" value="DNA_pol_Y-fam_lit_finger_sf"/>
</dbReference>
<keyword evidence="5 13" id="KW-0235">DNA replication</keyword>
<feature type="compositionally biased region" description="Basic and acidic residues" evidence="14">
    <location>
        <begin position="392"/>
        <end position="406"/>
    </location>
</feature>
<dbReference type="GO" id="GO:0009432">
    <property type="term" value="P:SOS response"/>
    <property type="evidence" value="ECO:0007669"/>
    <property type="project" value="TreeGrafter"/>
</dbReference>
<dbReference type="GO" id="GO:0006281">
    <property type="term" value="P:DNA repair"/>
    <property type="evidence" value="ECO:0007669"/>
    <property type="project" value="UniProtKB-UniRule"/>
</dbReference>
<evidence type="ECO:0000256" key="7">
    <source>
        <dbReference type="ARBA" id="ARBA00022763"/>
    </source>
</evidence>
<dbReference type="Pfam" id="PF11798">
    <property type="entry name" value="IMS_HHH"/>
    <property type="match status" value="1"/>
</dbReference>
<keyword evidence="2 13" id="KW-0515">Mutator protein</keyword>
<evidence type="ECO:0000256" key="10">
    <source>
        <dbReference type="ARBA" id="ARBA00023204"/>
    </source>
</evidence>
<sequence length="424" mass="45771">MGRNAQLPGGHERFVVRTGTPRAEYPDDTGCGILHVDMDAFYAAVELRERPELVERPVIVAGAGPRSVVLSANYPARRYGVRSAMPAGAARRLCPDAVWIPPSRHAYREVSDGVMAIFRELTPLVEPLSLDEAFLDVSGALRRLGATPADLGARIRERVAADHGITCSVGVGRAKFIAKLASGMAKPDGMVVVPVARTLEFLHPLPVSALWGVGKRTEETLRSHGFTTIADVAAAPVERLRRSVGTAAGEHLHALAHGRDDRPVVPESDEKSLGAEHTFDTDVRDRGVLDRELLRLSERVAASLRAKELRGRTVSIKVRFADFRTITRARTLGSATDVAREVHATAAELFREATSGDGSVAVRLVGVRVEGLSDGDVAEQLSFDTPSLTAEPRWRDAERAADDARSRFGSAAVRPASLLSPDER</sequence>
<dbReference type="NCBIfam" id="NF002751">
    <property type="entry name" value="PRK02794.1"/>
    <property type="match status" value="1"/>
</dbReference>
<keyword evidence="17" id="KW-1185">Reference proteome</keyword>
<dbReference type="PROSITE" id="PS50173">
    <property type="entry name" value="UMUC"/>
    <property type="match status" value="1"/>
</dbReference>
<reference evidence="16 17" key="1">
    <citation type="submission" date="2019-07" db="EMBL/GenBank/DDBJ databases">
        <title>R&amp;d 2014.</title>
        <authorList>
            <person name="Klenk H.-P."/>
        </authorList>
    </citation>
    <scope>NUCLEOTIDE SEQUENCE [LARGE SCALE GENOMIC DNA]</scope>
    <source>
        <strain evidence="16 17">DSM 43194</strain>
    </source>
</reference>
<dbReference type="EC" id="2.7.7.7" evidence="13"/>
<dbReference type="PANTHER" id="PTHR11076">
    <property type="entry name" value="DNA REPAIR POLYMERASE UMUC / TRANSFERASE FAMILY MEMBER"/>
    <property type="match status" value="1"/>
</dbReference>
<dbReference type="Gene3D" id="3.40.1170.60">
    <property type="match status" value="1"/>
</dbReference>
<dbReference type="SUPFAM" id="SSF56672">
    <property type="entry name" value="DNA/RNA polymerases"/>
    <property type="match status" value="1"/>
</dbReference>
<evidence type="ECO:0000259" key="15">
    <source>
        <dbReference type="PROSITE" id="PS50173"/>
    </source>
</evidence>
<evidence type="ECO:0000256" key="12">
    <source>
        <dbReference type="ARBA" id="ARBA00049244"/>
    </source>
</evidence>
<dbReference type="EMBL" id="VLJV01000001">
    <property type="protein sequence ID" value="TWH18965.1"/>
    <property type="molecule type" value="Genomic_DNA"/>
</dbReference>
<dbReference type="HAMAP" id="MF_01113">
    <property type="entry name" value="DNApol_IV"/>
    <property type="match status" value="1"/>
</dbReference>
<feature type="region of interest" description="Disordered" evidence="14">
    <location>
        <begin position="253"/>
        <end position="273"/>
    </location>
</feature>
<keyword evidence="13" id="KW-0963">Cytoplasm</keyword>
<feature type="binding site" evidence="13">
    <location>
        <position position="131"/>
    </location>
    <ligand>
        <name>Mg(2+)</name>
        <dbReference type="ChEBI" id="CHEBI:18420"/>
    </ligand>
</feature>
<evidence type="ECO:0000256" key="11">
    <source>
        <dbReference type="ARBA" id="ARBA00025589"/>
    </source>
</evidence>
<dbReference type="GO" id="GO:0003684">
    <property type="term" value="F:damaged DNA binding"/>
    <property type="evidence" value="ECO:0007669"/>
    <property type="project" value="InterPro"/>
</dbReference>
<dbReference type="GO" id="GO:0042276">
    <property type="term" value="P:error-prone translesion synthesis"/>
    <property type="evidence" value="ECO:0007669"/>
    <property type="project" value="TreeGrafter"/>
</dbReference>
<evidence type="ECO:0000256" key="3">
    <source>
        <dbReference type="ARBA" id="ARBA00022679"/>
    </source>
</evidence>
<dbReference type="Pfam" id="PF11799">
    <property type="entry name" value="IMS_C"/>
    <property type="match status" value="1"/>
</dbReference>
<comment type="subunit">
    <text evidence="13">Monomer.</text>
</comment>
<feature type="binding site" evidence="13">
    <location>
        <position position="37"/>
    </location>
    <ligand>
        <name>Mg(2+)</name>
        <dbReference type="ChEBI" id="CHEBI:18420"/>
    </ligand>
</feature>
<keyword evidence="7 13" id="KW-0227">DNA damage</keyword>
<dbReference type="Proteomes" id="UP000317303">
    <property type="component" value="Unassembled WGS sequence"/>
</dbReference>
<keyword evidence="8 13" id="KW-0460">Magnesium</keyword>
<evidence type="ECO:0000256" key="1">
    <source>
        <dbReference type="ARBA" id="ARBA00010945"/>
    </source>
</evidence>
<evidence type="ECO:0000256" key="2">
    <source>
        <dbReference type="ARBA" id="ARBA00022457"/>
    </source>
</evidence>
<comment type="function">
    <text evidence="11 13">Poorly processive, error-prone DNA polymerase involved in untargeted mutagenesis. Copies undamaged DNA at stalled replication forks, which arise in vivo from mismatched or misaligned primer ends. These misaligned primers can be extended by PolIV. Exhibits no 3'-5' exonuclease (proofreading) activity. May be involved in translesional synthesis, in conjunction with the beta clamp from PolIII.</text>
</comment>
<dbReference type="Gene3D" id="3.30.70.270">
    <property type="match status" value="1"/>
</dbReference>
<evidence type="ECO:0000256" key="4">
    <source>
        <dbReference type="ARBA" id="ARBA00022695"/>
    </source>
</evidence>
<dbReference type="GO" id="GO:0006261">
    <property type="term" value="P:DNA-templated DNA replication"/>
    <property type="evidence" value="ECO:0007669"/>
    <property type="project" value="UniProtKB-UniRule"/>
</dbReference>
<dbReference type="CDD" id="cd03586">
    <property type="entry name" value="PolY_Pol_IV_kappa"/>
    <property type="match status" value="1"/>
</dbReference>
<feature type="domain" description="UmuC" evidence="15">
    <location>
        <begin position="33"/>
        <end position="214"/>
    </location>
</feature>